<protein>
    <submittedName>
        <fullName evidence="2">Class IV adenylate cyclase</fullName>
    </submittedName>
</protein>
<dbReference type="InterPro" id="IPR033469">
    <property type="entry name" value="CYTH-like_dom_sf"/>
</dbReference>
<dbReference type="PANTHER" id="PTHR21028:SF2">
    <property type="entry name" value="CYTH DOMAIN-CONTAINING PROTEIN"/>
    <property type="match status" value="1"/>
</dbReference>
<organism evidence="2 3">
    <name type="scientific">Aeromonas eucrenophila</name>
    <dbReference type="NCBI Taxonomy" id="649"/>
    <lineage>
        <taxon>Bacteria</taxon>
        <taxon>Pseudomonadati</taxon>
        <taxon>Pseudomonadota</taxon>
        <taxon>Gammaproteobacteria</taxon>
        <taxon>Aeromonadales</taxon>
        <taxon>Aeromonadaceae</taxon>
        <taxon>Aeromonas</taxon>
    </lineage>
</organism>
<dbReference type="PANTHER" id="PTHR21028">
    <property type="entry name" value="SI:CH211-156B7.4"/>
    <property type="match status" value="1"/>
</dbReference>
<sequence>MPRNIEIKASIARVDALLPKVAAIADRGPVEIAQDDTFFRCDAGRLKLRTLSPSAGELIFYRRADQQGPKESFYHLTPTSEPDRLRETLSLAWGQIGRVQKTRTLFMVGRTRVHLDRVLGLGHFLELEVVLEDDEPLEAGMEEAHEIMARLGVAPSQLIEGAYLDLLTQQQSPR</sequence>
<accession>A0ABW0Y967</accession>
<feature type="domain" description="CYTH" evidence="1">
    <location>
        <begin position="2"/>
        <end position="169"/>
    </location>
</feature>
<evidence type="ECO:0000259" key="1">
    <source>
        <dbReference type="PROSITE" id="PS51707"/>
    </source>
</evidence>
<evidence type="ECO:0000313" key="2">
    <source>
        <dbReference type="EMBL" id="MFC5704708.1"/>
    </source>
</evidence>
<evidence type="ECO:0000313" key="3">
    <source>
        <dbReference type="Proteomes" id="UP001596132"/>
    </source>
</evidence>
<dbReference type="PROSITE" id="PS51707">
    <property type="entry name" value="CYTH"/>
    <property type="match status" value="1"/>
</dbReference>
<dbReference type="InterPro" id="IPR023577">
    <property type="entry name" value="CYTH_domain"/>
</dbReference>
<dbReference type="SUPFAM" id="SSF55154">
    <property type="entry name" value="CYTH-like phosphatases"/>
    <property type="match status" value="1"/>
</dbReference>
<gene>
    <name evidence="2" type="ORF">ACFPVW_01170</name>
</gene>
<dbReference type="RefSeq" id="WP_042644508.1">
    <property type="nucleotide sequence ID" value="NZ_CDDF01000018.1"/>
</dbReference>
<name>A0ABW0Y967_9GAMM</name>
<dbReference type="EMBL" id="JBHSPP010000003">
    <property type="protein sequence ID" value="MFC5704708.1"/>
    <property type="molecule type" value="Genomic_DNA"/>
</dbReference>
<dbReference type="Proteomes" id="UP001596132">
    <property type="component" value="Unassembled WGS sequence"/>
</dbReference>
<proteinExistence type="predicted"/>
<dbReference type="Gene3D" id="2.40.320.10">
    <property type="entry name" value="Hypothetical Protein Pfu-838710-001"/>
    <property type="match status" value="1"/>
</dbReference>
<comment type="caution">
    <text evidence="2">The sequence shown here is derived from an EMBL/GenBank/DDBJ whole genome shotgun (WGS) entry which is preliminary data.</text>
</comment>
<keyword evidence="3" id="KW-1185">Reference proteome</keyword>
<dbReference type="SMART" id="SM01118">
    <property type="entry name" value="CYTH"/>
    <property type="match status" value="1"/>
</dbReference>
<reference evidence="3" key="1">
    <citation type="journal article" date="2019" name="Int. J. Syst. Evol. Microbiol.">
        <title>The Global Catalogue of Microorganisms (GCM) 10K type strain sequencing project: providing services to taxonomists for standard genome sequencing and annotation.</title>
        <authorList>
            <consortium name="The Broad Institute Genomics Platform"/>
            <consortium name="The Broad Institute Genome Sequencing Center for Infectious Disease"/>
            <person name="Wu L."/>
            <person name="Ma J."/>
        </authorList>
    </citation>
    <scope>NUCLEOTIDE SEQUENCE [LARGE SCALE GENOMIC DNA]</scope>
    <source>
        <strain evidence="3">KCTC 15012</strain>
    </source>
</reference>
<dbReference type="Pfam" id="PF01928">
    <property type="entry name" value="CYTH"/>
    <property type="match status" value="1"/>
</dbReference>
<dbReference type="InterPro" id="IPR008173">
    <property type="entry name" value="Adenylyl_cyclase_CyaB"/>
</dbReference>
<dbReference type="CDD" id="cd07890">
    <property type="entry name" value="CYTH-like_AC_IV-like"/>
    <property type="match status" value="1"/>
</dbReference>